<dbReference type="InterPro" id="IPR014623">
    <property type="entry name" value="Tfc7/tau55"/>
</dbReference>
<dbReference type="PANTHER" id="PTHR16469">
    <property type="entry name" value="UBIQUITIN-ASSOCIATED AND SH3 DOMAIN-CONTAINING BA-RELATED"/>
    <property type="match status" value="1"/>
</dbReference>
<dbReference type="SMART" id="SM00855">
    <property type="entry name" value="PGAM"/>
    <property type="match status" value="1"/>
</dbReference>
<dbReference type="Pfam" id="PF00300">
    <property type="entry name" value="His_Phos_1"/>
    <property type="match status" value="1"/>
</dbReference>
<dbReference type="GeneID" id="92211127"/>
<dbReference type="InterPro" id="IPR013078">
    <property type="entry name" value="His_Pase_superF_clade-1"/>
</dbReference>
<dbReference type="PIRSF" id="PIRSF036802">
    <property type="entry name" value="Tau55_TFC7"/>
    <property type="match status" value="1"/>
</dbReference>
<dbReference type="InterPro" id="IPR051710">
    <property type="entry name" value="Phosphatase_SH3-domain"/>
</dbReference>
<evidence type="ECO:0008006" key="4">
    <source>
        <dbReference type="Google" id="ProtNLM"/>
    </source>
</evidence>
<dbReference type="SUPFAM" id="SSF53254">
    <property type="entry name" value="Phosphoglycerate mutase-like"/>
    <property type="match status" value="1"/>
</dbReference>
<dbReference type="PANTHER" id="PTHR16469:SF51">
    <property type="entry name" value="TRANSCRIPTION FACTOR TAU 55 KDA SUBUNIT"/>
    <property type="match status" value="1"/>
</dbReference>
<feature type="region of interest" description="Disordered" evidence="1">
    <location>
        <begin position="262"/>
        <end position="293"/>
    </location>
</feature>
<dbReference type="InterPro" id="IPR029033">
    <property type="entry name" value="His_PPase_superfam"/>
</dbReference>
<dbReference type="CDD" id="cd07067">
    <property type="entry name" value="HP_PGM_like"/>
    <property type="match status" value="1"/>
</dbReference>
<dbReference type="RefSeq" id="XP_066832869.1">
    <property type="nucleotide sequence ID" value="XM_066976318.1"/>
</dbReference>
<accession>A0ABP0ZVQ9</accession>
<proteinExistence type="predicted"/>
<feature type="region of interest" description="Disordered" evidence="1">
    <location>
        <begin position="17"/>
        <end position="47"/>
    </location>
</feature>
<sequence>MTLEKVYIARHGYRSNWLPPPHPPNPTGIDSDPPNPTGIDSDPPLAPHGVEQAKQLAAYIYSLPRSDQPQFILTSPFYRCVETAQPIARMLNLRVGLERGVGEWFKPGRGVVPTPADYSDLGQFFPEVLMEEDAWPRDHLGVIPSLEGETPERILQRARAFWHAFIPQFEAQFPRVENILIVTHAATKIALGCALLELDSVTSAIDADGTMLRAGACSLSEYVRNEGDNKWALKMNGNCEFLTQGEEMNWDFTTGVEAGSAEDIARRKKEAQGKQEPDAEKPTGDAENEEAVSANEEDFEHFYITIDLPLVSQKHDDGENLGSATSSTKTKSQTPRAKNNIIKSSAQLQFTDLSGASPLVKISNNSAVGSATETSTNGTLNHVMDASELINNRIFETKWHELVGSELIFDDYGELIGQVKEHLTCNPKSKFVSLKPPEPKVKEEKDAEEEGTNRRRKQSAFLKRAIRIAKAREKATIGD</sequence>
<dbReference type="Proteomes" id="UP001497383">
    <property type="component" value="Chromosome 8"/>
</dbReference>
<organism evidence="2 3">
    <name type="scientific">Lodderomyces beijingensis</name>
    <dbReference type="NCBI Taxonomy" id="1775926"/>
    <lineage>
        <taxon>Eukaryota</taxon>
        <taxon>Fungi</taxon>
        <taxon>Dikarya</taxon>
        <taxon>Ascomycota</taxon>
        <taxon>Saccharomycotina</taxon>
        <taxon>Pichiomycetes</taxon>
        <taxon>Debaryomycetaceae</taxon>
        <taxon>Candida/Lodderomyces clade</taxon>
        <taxon>Lodderomyces</taxon>
    </lineage>
</organism>
<feature type="region of interest" description="Disordered" evidence="1">
    <location>
        <begin position="430"/>
        <end position="458"/>
    </location>
</feature>
<protein>
    <recommendedName>
        <fullName evidence="4">Transcription factor TFIIIC triple barrel domain-containing protein</fullName>
    </recommendedName>
</protein>
<dbReference type="Gene3D" id="3.40.50.1240">
    <property type="entry name" value="Phosphoglycerate mutase-like"/>
    <property type="match status" value="1"/>
</dbReference>
<feature type="compositionally biased region" description="Low complexity" evidence="1">
    <location>
        <begin position="323"/>
        <end position="334"/>
    </location>
</feature>
<dbReference type="EMBL" id="OZ022412">
    <property type="protein sequence ID" value="CAK9442188.1"/>
    <property type="molecule type" value="Genomic_DNA"/>
</dbReference>
<evidence type="ECO:0000256" key="1">
    <source>
        <dbReference type="SAM" id="MobiDB-lite"/>
    </source>
</evidence>
<gene>
    <name evidence="2" type="ORF">LODBEIA_P59310</name>
</gene>
<keyword evidence="3" id="KW-1185">Reference proteome</keyword>
<feature type="compositionally biased region" description="Basic and acidic residues" evidence="1">
    <location>
        <begin position="270"/>
        <end position="284"/>
    </location>
</feature>
<feature type="region of interest" description="Disordered" evidence="1">
    <location>
        <begin position="315"/>
        <end position="339"/>
    </location>
</feature>
<evidence type="ECO:0000313" key="3">
    <source>
        <dbReference type="Proteomes" id="UP001497383"/>
    </source>
</evidence>
<reference evidence="2 3" key="1">
    <citation type="submission" date="2024-03" db="EMBL/GenBank/DDBJ databases">
        <authorList>
            <person name="Brejova B."/>
        </authorList>
    </citation>
    <scope>NUCLEOTIDE SEQUENCE [LARGE SCALE GENOMIC DNA]</scope>
    <source>
        <strain evidence="2 3">CBS 14171</strain>
    </source>
</reference>
<name>A0ABP0ZVQ9_9ASCO</name>
<evidence type="ECO:0000313" key="2">
    <source>
        <dbReference type="EMBL" id="CAK9442188.1"/>
    </source>
</evidence>